<evidence type="ECO:0000256" key="2">
    <source>
        <dbReference type="ARBA" id="ARBA00012513"/>
    </source>
</evidence>
<dbReference type="GO" id="GO:0008033">
    <property type="term" value="P:tRNA processing"/>
    <property type="evidence" value="ECO:0007669"/>
    <property type="project" value="UniProtKB-KW"/>
</dbReference>
<dbReference type="InterPro" id="IPR000719">
    <property type="entry name" value="Prot_kinase_dom"/>
</dbReference>
<keyword evidence="4" id="KW-0808">Transferase</keyword>
<keyword evidence="5" id="KW-0819">tRNA processing</keyword>
<reference evidence="12 13" key="2">
    <citation type="journal article" date="2012" name="Proc. Natl. Acad. Sci. U.S.A.">
        <title>Gain and loss of multiple functionally related, horizontally transferred genes in the reduced genomes of two microsporidian parasites.</title>
        <authorList>
            <person name="Pombert J.-F."/>
            <person name="Selman M."/>
            <person name="Burki F."/>
            <person name="Bardell F.T."/>
            <person name="Farinelli L."/>
            <person name="Solter L.F."/>
            <person name="Whitman D.W."/>
            <person name="Weiss L.M."/>
            <person name="Corradi N."/>
            <person name="Keeling P.J."/>
        </authorList>
    </citation>
    <scope>NUCLEOTIDE SEQUENCE [LARGE SCALE GENOMIC DNA]</scope>
    <source>
        <strain evidence="12 13">ATCC 50506</strain>
    </source>
</reference>
<proteinExistence type="inferred from homology"/>
<dbReference type="Gene3D" id="3.30.200.20">
    <property type="entry name" value="Phosphorylase Kinase, domain 1"/>
    <property type="match status" value="1"/>
</dbReference>
<gene>
    <name evidence="12" type="ORF">Eint_060310</name>
</gene>
<comment type="catalytic activity">
    <reaction evidence="9">
        <text>L-threonyl-[protein] + ATP = O-phospho-L-threonyl-[protein] + ADP + H(+)</text>
        <dbReference type="Rhea" id="RHEA:46608"/>
        <dbReference type="Rhea" id="RHEA-COMP:11060"/>
        <dbReference type="Rhea" id="RHEA-COMP:11605"/>
        <dbReference type="ChEBI" id="CHEBI:15378"/>
        <dbReference type="ChEBI" id="CHEBI:30013"/>
        <dbReference type="ChEBI" id="CHEBI:30616"/>
        <dbReference type="ChEBI" id="CHEBI:61977"/>
        <dbReference type="ChEBI" id="CHEBI:456216"/>
        <dbReference type="EC" id="2.7.11.1"/>
    </reaction>
</comment>
<evidence type="ECO:0000313" key="12">
    <source>
        <dbReference type="EMBL" id="ADM11640.1"/>
    </source>
</evidence>
<evidence type="ECO:0000256" key="8">
    <source>
        <dbReference type="ARBA" id="ARBA00022840"/>
    </source>
</evidence>
<dbReference type="Proteomes" id="UP000002313">
    <property type="component" value="Chromosome VI"/>
</dbReference>
<dbReference type="NCBIfam" id="TIGR03724">
    <property type="entry name" value="arch_bud32"/>
    <property type="match status" value="1"/>
</dbReference>
<organism evidence="12 13">
    <name type="scientific">Encephalitozoon intestinalis (strain ATCC 50506)</name>
    <name type="common">Microsporidian parasite</name>
    <name type="synonym">Septata intestinalis</name>
    <dbReference type="NCBI Taxonomy" id="876142"/>
    <lineage>
        <taxon>Eukaryota</taxon>
        <taxon>Fungi</taxon>
        <taxon>Fungi incertae sedis</taxon>
        <taxon>Microsporidia</taxon>
        <taxon>Unikaryonidae</taxon>
        <taxon>Encephalitozoon</taxon>
    </lineage>
</organism>
<keyword evidence="6" id="KW-0547">Nucleotide-binding</keyword>
<evidence type="ECO:0000256" key="9">
    <source>
        <dbReference type="ARBA" id="ARBA00047899"/>
    </source>
</evidence>
<comment type="similarity">
    <text evidence="1">Belongs to the protein kinase superfamily. BUD32 family.</text>
</comment>
<accession>E0S7G1</accession>
<dbReference type="InterPro" id="IPR011009">
    <property type="entry name" value="Kinase-like_dom_sf"/>
</dbReference>
<sequence>MGFLFQGAESIISDDGETISKKRVSKSYRIKTLDQKITRSRTRREAKILKKLEELGMPAPRLINVCDDTIVMEKIDGVVLKKRIEDSDDPRALFFELGTLVSKIHLANIVHGDLTTSNFISGDKIYAIDFGLSYVSLKDEDKAVDLYVFERAVGCSHDSKFLENFYEGYMRGGNEDVVRRLESVRLRGRKRESMAFG</sequence>
<dbReference type="PANTHER" id="PTHR12209">
    <property type="entry name" value="NON-SPECIFIC SERINE/THREONINE PROTEIN KINASE"/>
    <property type="match status" value="1"/>
</dbReference>
<name>E0S7G1_ENCIT</name>
<keyword evidence="13" id="KW-1185">Reference proteome</keyword>
<dbReference type="EMBL" id="CP001947">
    <property type="protein sequence ID" value="ADM11640.1"/>
    <property type="molecule type" value="Genomic_DNA"/>
</dbReference>
<dbReference type="Gene3D" id="1.10.510.10">
    <property type="entry name" value="Transferase(Phosphotransferase) domain 1"/>
    <property type="match status" value="1"/>
</dbReference>
<keyword evidence="8" id="KW-0067">ATP-binding</keyword>
<comment type="catalytic activity">
    <reaction evidence="10">
        <text>L-seryl-[protein] + ATP = O-phospho-L-seryl-[protein] + ADP + H(+)</text>
        <dbReference type="Rhea" id="RHEA:17989"/>
        <dbReference type="Rhea" id="RHEA-COMP:9863"/>
        <dbReference type="Rhea" id="RHEA-COMP:11604"/>
        <dbReference type="ChEBI" id="CHEBI:15378"/>
        <dbReference type="ChEBI" id="CHEBI:29999"/>
        <dbReference type="ChEBI" id="CHEBI:30616"/>
        <dbReference type="ChEBI" id="CHEBI:83421"/>
        <dbReference type="ChEBI" id="CHEBI:456216"/>
        <dbReference type="EC" id="2.7.11.1"/>
    </reaction>
</comment>
<dbReference type="VEuPathDB" id="MicrosporidiaDB:Eint_060310"/>
<evidence type="ECO:0000256" key="6">
    <source>
        <dbReference type="ARBA" id="ARBA00022741"/>
    </source>
</evidence>
<keyword evidence="7 12" id="KW-0418">Kinase</keyword>
<dbReference type="KEGG" id="ein:Eint_060310"/>
<dbReference type="PROSITE" id="PS50011">
    <property type="entry name" value="PROTEIN_KINASE_DOM"/>
    <property type="match status" value="1"/>
</dbReference>
<evidence type="ECO:0000256" key="1">
    <source>
        <dbReference type="ARBA" id="ARBA00010630"/>
    </source>
</evidence>
<dbReference type="RefSeq" id="XP_003073000.1">
    <property type="nucleotide sequence ID" value="XM_003072954.1"/>
</dbReference>
<evidence type="ECO:0000256" key="10">
    <source>
        <dbReference type="ARBA" id="ARBA00048679"/>
    </source>
</evidence>
<dbReference type="GO" id="GO:0005524">
    <property type="term" value="F:ATP binding"/>
    <property type="evidence" value="ECO:0007669"/>
    <property type="project" value="UniProtKB-KW"/>
</dbReference>
<evidence type="ECO:0000256" key="3">
    <source>
        <dbReference type="ARBA" id="ARBA00022527"/>
    </source>
</evidence>
<feature type="domain" description="Protein kinase" evidence="11">
    <location>
        <begin position="1"/>
        <end position="197"/>
    </location>
</feature>
<evidence type="ECO:0000256" key="5">
    <source>
        <dbReference type="ARBA" id="ARBA00022694"/>
    </source>
</evidence>
<evidence type="ECO:0000313" key="13">
    <source>
        <dbReference type="Proteomes" id="UP000002313"/>
    </source>
</evidence>
<dbReference type="InterPro" id="IPR018934">
    <property type="entry name" value="RIO_dom"/>
</dbReference>
<protein>
    <recommendedName>
        <fullName evidence="2">non-specific serine/threonine protein kinase</fullName>
        <ecNumber evidence="2">2.7.11.1</ecNumber>
    </recommendedName>
</protein>
<dbReference type="GO" id="GO:0004674">
    <property type="term" value="F:protein serine/threonine kinase activity"/>
    <property type="evidence" value="ECO:0007669"/>
    <property type="project" value="UniProtKB-KW"/>
</dbReference>
<evidence type="ECO:0000259" key="11">
    <source>
        <dbReference type="PROSITE" id="PS50011"/>
    </source>
</evidence>
<dbReference type="HOGENOM" id="CLU_063953_1_1_1"/>
<evidence type="ECO:0000256" key="4">
    <source>
        <dbReference type="ARBA" id="ARBA00022679"/>
    </source>
</evidence>
<dbReference type="SUPFAM" id="SSF56112">
    <property type="entry name" value="Protein kinase-like (PK-like)"/>
    <property type="match status" value="1"/>
</dbReference>
<dbReference type="GeneID" id="9699320"/>
<dbReference type="GO" id="GO:0005829">
    <property type="term" value="C:cytosol"/>
    <property type="evidence" value="ECO:0007669"/>
    <property type="project" value="TreeGrafter"/>
</dbReference>
<dbReference type="EC" id="2.7.11.1" evidence="2"/>
<evidence type="ECO:0000256" key="7">
    <source>
        <dbReference type="ARBA" id="ARBA00022777"/>
    </source>
</evidence>
<dbReference type="OrthoDB" id="3399at2759"/>
<dbReference type="PANTHER" id="PTHR12209:SF0">
    <property type="entry name" value="EKC_KEOPS COMPLEX SUBUNIT TP53RK"/>
    <property type="match status" value="1"/>
</dbReference>
<dbReference type="Pfam" id="PF01163">
    <property type="entry name" value="RIO1"/>
    <property type="match status" value="1"/>
</dbReference>
<reference evidence="12 13" key="1">
    <citation type="journal article" date="2010" name="Nat. Commun.">
        <title>The complete sequence of the smallest known nuclear genome from the microsporidian Encephalitozoon intestinalis.</title>
        <authorList>
            <person name="Corradi N."/>
            <person name="Pombert J.-F."/>
            <person name="Farinelli L."/>
            <person name="Didier E.S."/>
            <person name="Keeling P.J."/>
        </authorList>
    </citation>
    <scope>NUCLEOTIDE SEQUENCE [LARGE SCALE GENOMIC DNA]</scope>
    <source>
        <strain evidence="12 13">ATCC 50506</strain>
    </source>
</reference>
<dbReference type="InterPro" id="IPR022495">
    <property type="entry name" value="Bud32"/>
</dbReference>
<keyword evidence="3" id="KW-0723">Serine/threonine-protein kinase</keyword>
<dbReference type="AlphaFoldDB" id="E0S7G1"/>